<dbReference type="AlphaFoldDB" id="A0AAD6Z4D7"/>
<accession>A0AAD6Z4D7</accession>
<feature type="compositionally biased region" description="Polar residues" evidence="1">
    <location>
        <begin position="44"/>
        <end position="53"/>
    </location>
</feature>
<dbReference type="Proteomes" id="UP001218218">
    <property type="component" value="Unassembled WGS sequence"/>
</dbReference>
<feature type="region of interest" description="Disordered" evidence="1">
    <location>
        <begin position="1"/>
        <end position="21"/>
    </location>
</feature>
<dbReference type="EMBL" id="JARIHO010000088">
    <property type="protein sequence ID" value="KAJ7307630.1"/>
    <property type="molecule type" value="Genomic_DNA"/>
</dbReference>
<feature type="non-terminal residue" evidence="2">
    <location>
        <position position="73"/>
    </location>
</feature>
<proteinExistence type="predicted"/>
<protein>
    <submittedName>
        <fullName evidence="2">Uncharacterized protein</fullName>
    </submittedName>
</protein>
<evidence type="ECO:0000313" key="3">
    <source>
        <dbReference type="Proteomes" id="UP001218218"/>
    </source>
</evidence>
<name>A0AAD6Z4D7_9AGAR</name>
<comment type="caution">
    <text evidence="2">The sequence shown here is derived from an EMBL/GenBank/DDBJ whole genome shotgun (WGS) entry which is preliminary data.</text>
</comment>
<keyword evidence="3" id="KW-1185">Reference proteome</keyword>
<evidence type="ECO:0000256" key="1">
    <source>
        <dbReference type="SAM" id="MobiDB-lite"/>
    </source>
</evidence>
<sequence length="73" mass="7396">MAATKGNTTHASTKPMGPDTNSGTLACTLAMLYLPPAEHCSAPRSASSVQTATARLPPRPSAKCVACTRPGNA</sequence>
<feature type="compositionally biased region" description="Polar residues" evidence="1">
    <location>
        <begin position="1"/>
        <end position="12"/>
    </location>
</feature>
<organism evidence="2 3">
    <name type="scientific">Mycena albidolilacea</name>
    <dbReference type="NCBI Taxonomy" id="1033008"/>
    <lineage>
        <taxon>Eukaryota</taxon>
        <taxon>Fungi</taxon>
        <taxon>Dikarya</taxon>
        <taxon>Basidiomycota</taxon>
        <taxon>Agaricomycotina</taxon>
        <taxon>Agaricomycetes</taxon>
        <taxon>Agaricomycetidae</taxon>
        <taxon>Agaricales</taxon>
        <taxon>Marasmiineae</taxon>
        <taxon>Mycenaceae</taxon>
        <taxon>Mycena</taxon>
    </lineage>
</organism>
<evidence type="ECO:0000313" key="2">
    <source>
        <dbReference type="EMBL" id="KAJ7307630.1"/>
    </source>
</evidence>
<reference evidence="2" key="1">
    <citation type="submission" date="2023-03" db="EMBL/GenBank/DDBJ databases">
        <title>Massive genome expansion in bonnet fungi (Mycena s.s.) driven by repeated elements and novel gene families across ecological guilds.</title>
        <authorList>
            <consortium name="Lawrence Berkeley National Laboratory"/>
            <person name="Harder C.B."/>
            <person name="Miyauchi S."/>
            <person name="Viragh M."/>
            <person name="Kuo A."/>
            <person name="Thoen E."/>
            <person name="Andreopoulos B."/>
            <person name="Lu D."/>
            <person name="Skrede I."/>
            <person name="Drula E."/>
            <person name="Henrissat B."/>
            <person name="Morin E."/>
            <person name="Kohler A."/>
            <person name="Barry K."/>
            <person name="LaButti K."/>
            <person name="Morin E."/>
            <person name="Salamov A."/>
            <person name="Lipzen A."/>
            <person name="Mereny Z."/>
            <person name="Hegedus B."/>
            <person name="Baldrian P."/>
            <person name="Stursova M."/>
            <person name="Weitz H."/>
            <person name="Taylor A."/>
            <person name="Grigoriev I.V."/>
            <person name="Nagy L.G."/>
            <person name="Martin F."/>
            <person name="Kauserud H."/>
        </authorList>
    </citation>
    <scope>NUCLEOTIDE SEQUENCE</scope>
    <source>
        <strain evidence="2">CBHHK002</strain>
    </source>
</reference>
<feature type="region of interest" description="Disordered" evidence="1">
    <location>
        <begin position="40"/>
        <end position="73"/>
    </location>
</feature>
<gene>
    <name evidence="2" type="ORF">DFH08DRAFT_1088611</name>
</gene>